<name>A0A1Y5F5S8_9BACT</name>
<gene>
    <name evidence="1" type="ORF">A9Q84_07750</name>
</gene>
<reference evidence="2" key="1">
    <citation type="journal article" date="2017" name="Proc. Natl. Acad. Sci. U.S.A.">
        <title>Simulation of Deepwater Horizon oil plume reveals substrate specialization within a complex community of hydrocarbon-degraders.</title>
        <authorList>
            <person name="Hu P."/>
            <person name="Dubinsky E.A."/>
            <person name="Probst A.J."/>
            <person name="Wang J."/>
            <person name="Sieber C.M.K."/>
            <person name="Tom L.M."/>
            <person name="Gardinali P."/>
            <person name="Banfield J.F."/>
            <person name="Atlas R.M."/>
            <person name="Andersen G.L."/>
        </authorList>
    </citation>
    <scope>NUCLEOTIDE SEQUENCE [LARGE SCALE GENOMIC DNA]</scope>
</reference>
<organism evidence="1 2">
    <name type="scientific">Halobacteriovorax marinus</name>
    <dbReference type="NCBI Taxonomy" id="97084"/>
    <lineage>
        <taxon>Bacteria</taxon>
        <taxon>Pseudomonadati</taxon>
        <taxon>Bdellovibrionota</taxon>
        <taxon>Bacteriovoracia</taxon>
        <taxon>Bacteriovoracales</taxon>
        <taxon>Halobacteriovoraceae</taxon>
        <taxon>Halobacteriovorax</taxon>
    </lineage>
</organism>
<dbReference type="PROSITE" id="PS51257">
    <property type="entry name" value="PROKAR_LIPOPROTEIN"/>
    <property type="match status" value="1"/>
</dbReference>
<accession>A0A1Y5F5S8</accession>
<evidence type="ECO:0000313" key="2">
    <source>
        <dbReference type="Proteomes" id="UP000196531"/>
    </source>
</evidence>
<evidence type="ECO:0008006" key="3">
    <source>
        <dbReference type="Google" id="ProtNLM"/>
    </source>
</evidence>
<dbReference type="AlphaFoldDB" id="A0A1Y5F5S8"/>
<dbReference type="Proteomes" id="UP000196531">
    <property type="component" value="Unassembled WGS sequence"/>
</dbReference>
<dbReference type="EMBL" id="MAAO01000006">
    <property type="protein sequence ID" value="OUR96243.1"/>
    <property type="molecule type" value="Genomic_DNA"/>
</dbReference>
<proteinExistence type="predicted"/>
<protein>
    <recommendedName>
        <fullName evidence="3">Lipoprotein</fullName>
    </recommendedName>
</protein>
<comment type="caution">
    <text evidence="1">The sequence shown here is derived from an EMBL/GenBank/DDBJ whole genome shotgun (WGS) entry which is preliminary data.</text>
</comment>
<evidence type="ECO:0000313" key="1">
    <source>
        <dbReference type="EMBL" id="OUR96243.1"/>
    </source>
</evidence>
<sequence>MKKLIWILVLTLTYSCQKKSEVTYTKQRVVIKPTWSGVDNLKIIKWRVGLMRNLVISRGVQITIRLPQLEKKDLKYLVDKFGVDSWIIKVKRKGMMRYETMGYFYIPLILPGQRNAMRINQMKAGSFKVYYASSAVSERLSNLPCPAFKHDLKIEKVEIQDSKPLINHIIVSPAEESRILSRVEEFSYSNTVLNGGKELRGDYFIEIAFYNKGRKNKLSNFVELNGTARVLRERSNPIAGCESFRIPPFKEGEDLRQKFKWNK</sequence>